<evidence type="ECO:0000259" key="6">
    <source>
        <dbReference type="PROSITE" id="PS50261"/>
    </source>
</evidence>
<evidence type="ECO:0000256" key="1">
    <source>
        <dbReference type="ARBA" id="ARBA00004141"/>
    </source>
</evidence>
<comment type="subcellular location">
    <subcellularLocation>
        <location evidence="1">Membrane</location>
        <topology evidence="1">Multi-pass membrane protein</topology>
    </subcellularLocation>
</comment>
<keyword evidence="4 5" id="KW-0472">Membrane</keyword>
<feature type="transmembrane region" description="Helical" evidence="5">
    <location>
        <begin position="6"/>
        <end position="32"/>
    </location>
</feature>
<dbReference type="PANTHER" id="PTHR23112:SF0">
    <property type="entry name" value="TRANSMEMBRANE PROTEIN 116"/>
    <property type="match status" value="1"/>
</dbReference>
<reference evidence="9" key="1">
    <citation type="journal article" date="2023" name="Commun. Biol.">
        <title>Genome analysis of Parmales, the sister group of diatoms, reveals the evolutionary specialization of diatoms from phago-mixotrophs to photoautotrophs.</title>
        <authorList>
            <person name="Ban H."/>
            <person name="Sato S."/>
            <person name="Yoshikawa S."/>
            <person name="Yamada K."/>
            <person name="Nakamura Y."/>
            <person name="Ichinomiya M."/>
            <person name="Sato N."/>
            <person name="Blanc-Mathieu R."/>
            <person name="Endo H."/>
            <person name="Kuwata A."/>
            <person name="Ogata H."/>
        </authorList>
    </citation>
    <scope>NUCLEOTIDE SEQUENCE [LARGE SCALE GENOMIC DNA]</scope>
    <source>
        <strain evidence="9">NIES 3700</strain>
    </source>
</reference>
<evidence type="ECO:0000256" key="2">
    <source>
        <dbReference type="ARBA" id="ARBA00022692"/>
    </source>
</evidence>
<feature type="transmembrane region" description="Helical" evidence="5">
    <location>
        <begin position="44"/>
        <end position="65"/>
    </location>
</feature>
<dbReference type="PANTHER" id="PTHR23112">
    <property type="entry name" value="G PROTEIN-COUPLED RECEPTOR 157-RELATED"/>
    <property type="match status" value="1"/>
</dbReference>
<name>A0A9W7CEB7_9STRA</name>
<evidence type="ECO:0000259" key="7">
    <source>
        <dbReference type="PROSITE" id="PS50262"/>
    </source>
</evidence>
<evidence type="ECO:0000256" key="3">
    <source>
        <dbReference type="ARBA" id="ARBA00022989"/>
    </source>
</evidence>
<evidence type="ECO:0000313" key="8">
    <source>
        <dbReference type="EMBL" id="GMI03046.1"/>
    </source>
</evidence>
<dbReference type="Gene3D" id="1.20.1070.10">
    <property type="entry name" value="Rhodopsin 7-helix transmembrane proteins"/>
    <property type="match status" value="1"/>
</dbReference>
<feature type="transmembrane region" description="Helical" evidence="5">
    <location>
        <begin position="215"/>
        <end position="237"/>
    </location>
</feature>
<gene>
    <name evidence="8" type="ORF">TrLO_g8889</name>
</gene>
<dbReference type="AlphaFoldDB" id="A0A9W7CEB7"/>
<dbReference type="InterPro" id="IPR017452">
    <property type="entry name" value="GPCR_Rhodpsn_7TM"/>
</dbReference>
<dbReference type="GO" id="GO:0005886">
    <property type="term" value="C:plasma membrane"/>
    <property type="evidence" value="ECO:0007669"/>
    <property type="project" value="TreeGrafter"/>
</dbReference>
<dbReference type="Pfam" id="PF00002">
    <property type="entry name" value="7tm_2"/>
    <property type="match status" value="1"/>
</dbReference>
<feature type="domain" description="G-protein coupled receptors family 1 profile" evidence="7">
    <location>
        <begin position="21"/>
        <end position="273"/>
    </location>
</feature>
<sequence>MSQNPLLYTLCITISTLSVTLSFLLLSIFLLSPRLKNNPQLIPIAYLSLSDLIWALWAIICYLPATIDKMKSVNDISKVLCKGVGVFGNFGALSSFFWYYIITNNCIAAIKGKTVDEDTPTSGRKKHTLAWGLSLFLALLPLIIYPEFGYGPVDSDGYECWIPDGDGQEWVRISYYGPLLIIITQALYLLSLVIKLTCFDWKDSDGLTEQRVRTAMRIIVFVSVFVVVWGEALVSRFVEYWMTYDSFKAHFPYLEDIHIIMKGSAGLINGVVWLTSSVIREEVKKWRTPYNDREEMLLEP</sequence>
<keyword evidence="3 5" id="KW-1133">Transmembrane helix</keyword>
<feature type="transmembrane region" description="Helical" evidence="5">
    <location>
        <begin position="257"/>
        <end position="279"/>
    </location>
</feature>
<evidence type="ECO:0000256" key="5">
    <source>
        <dbReference type="SAM" id="Phobius"/>
    </source>
</evidence>
<protein>
    <recommendedName>
        <fullName evidence="10">G-protein coupled receptors family 2 profile 2 domain-containing protein</fullName>
    </recommendedName>
</protein>
<dbReference type="PROSITE" id="PS50262">
    <property type="entry name" value="G_PROTEIN_RECEP_F1_2"/>
    <property type="match status" value="1"/>
</dbReference>
<dbReference type="EMBL" id="BRXW01000052">
    <property type="protein sequence ID" value="GMI03046.1"/>
    <property type="molecule type" value="Genomic_DNA"/>
</dbReference>
<feature type="transmembrane region" description="Helical" evidence="5">
    <location>
        <begin position="128"/>
        <end position="145"/>
    </location>
</feature>
<evidence type="ECO:0000256" key="4">
    <source>
        <dbReference type="ARBA" id="ARBA00023136"/>
    </source>
</evidence>
<accession>A0A9W7CEB7</accession>
<dbReference type="InterPro" id="IPR017981">
    <property type="entry name" value="GPCR_2-like_7TM"/>
</dbReference>
<feature type="transmembrane region" description="Helical" evidence="5">
    <location>
        <begin position="173"/>
        <end position="194"/>
    </location>
</feature>
<dbReference type="Proteomes" id="UP001165122">
    <property type="component" value="Unassembled WGS sequence"/>
</dbReference>
<dbReference type="GO" id="GO:0004930">
    <property type="term" value="F:G protein-coupled receptor activity"/>
    <property type="evidence" value="ECO:0007669"/>
    <property type="project" value="InterPro"/>
</dbReference>
<keyword evidence="9" id="KW-1185">Reference proteome</keyword>
<proteinExistence type="predicted"/>
<keyword evidence="2 5" id="KW-0812">Transmembrane</keyword>
<feature type="domain" description="G-protein coupled receptors family 2 profile 2" evidence="6">
    <location>
        <begin position="7"/>
        <end position="277"/>
    </location>
</feature>
<feature type="transmembrane region" description="Helical" evidence="5">
    <location>
        <begin position="85"/>
        <end position="107"/>
    </location>
</feature>
<comment type="caution">
    <text evidence="8">The sequence shown here is derived from an EMBL/GenBank/DDBJ whole genome shotgun (WGS) entry which is preliminary data.</text>
</comment>
<dbReference type="SUPFAM" id="SSF81321">
    <property type="entry name" value="Family A G protein-coupled receptor-like"/>
    <property type="match status" value="1"/>
</dbReference>
<dbReference type="PROSITE" id="PS50261">
    <property type="entry name" value="G_PROTEIN_RECEP_F2_4"/>
    <property type="match status" value="1"/>
</dbReference>
<organism evidence="8 9">
    <name type="scientific">Triparma laevis f. longispina</name>
    <dbReference type="NCBI Taxonomy" id="1714387"/>
    <lineage>
        <taxon>Eukaryota</taxon>
        <taxon>Sar</taxon>
        <taxon>Stramenopiles</taxon>
        <taxon>Ochrophyta</taxon>
        <taxon>Bolidophyceae</taxon>
        <taxon>Parmales</taxon>
        <taxon>Triparmaceae</taxon>
        <taxon>Triparma</taxon>
    </lineage>
</organism>
<dbReference type="InterPro" id="IPR000832">
    <property type="entry name" value="GPCR_2_secretin-like"/>
</dbReference>
<evidence type="ECO:0000313" key="9">
    <source>
        <dbReference type="Proteomes" id="UP001165122"/>
    </source>
</evidence>
<dbReference type="GO" id="GO:0007189">
    <property type="term" value="P:adenylate cyclase-activating G protein-coupled receptor signaling pathway"/>
    <property type="evidence" value="ECO:0007669"/>
    <property type="project" value="TreeGrafter"/>
</dbReference>
<evidence type="ECO:0008006" key="10">
    <source>
        <dbReference type="Google" id="ProtNLM"/>
    </source>
</evidence>
<dbReference type="GO" id="GO:0007166">
    <property type="term" value="P:cell surface receptor signaling pathway"/>
    <property type="evidence" value="ECO:0007669"/>
    <property type="project" value="InterPro"/>
</dbReference>
<dbReference type="OrthoDB" id="196457at2759"/>